<dbReference type="Pfam" id="PF13416">
    <property type="entry name" value="SBP_bac_8"/>
    <property type="match status" value="1"/>
</dbReference>
<gene>
    <name evidence="5" type="ORF">HNR70_001476</name>
</gene>
<reference evidence="5 6" key="1">
    <citation type="submission" date="2020-08" db="EMBL/GenBank/DDBJ databases">
        <title>Sequencing the genomes of 1000 actinobacteria strains.</title>
        <authorList>
            <person name="Klenk H.-P."/>
        </authorList>
    </citation>
    <scope>NUCLEOTIDE SEQUENCE [LARGE SCALE GENOMIC DNA]</scope>
    <source>
        <strain evidence="5 6">DSM 28796</strain>
    </source>
</reference>
<keyword evidence="5" id="KW-0762">Sugar transport</keyword>
<feature type="signal peptide" evidence="4">
    <location>
        <begin position="1"/>
        <end position="25"/>
    </location>
</feature>
<protein>
    <submittedName>
        <fullName evidence="5">Multiple sugar transport system substrate-binding protein</fullName>
    </submittedName>
</protein>
<name>A0A841ACJ2_9MICO</name>
<keyword evidence="3 4" id="KW-0732">Signal</keyword>
<dbReference type="Proteomes" id="UP000588158">
    <property type="component" value="Unassembled WGS sequence"/>
</dbReference>
<dbReference type="PANTHER" id="PTHR30061:SF50">
    <property type="entry name" value="MALTOSE_MALTODEXTRIN-BINDING PERIPLASMIC PROTEIN"/>
    <property type="match status" value="1"/>
</dbReference>
<proteinExistence type="inferred from homology"/>
<dbReference type="GO" id="GO:0015768">
    <property type="term" value="P:maltose transport"/>
    <property type="evidence" value="ECO:0007669"/>
    <property type="project" value="TreeGrafter"/>
</dbReference>
<evidence type="ECO:0000256" key="1">
    <source>
        <dbReference type="ARBA" id="ARBA00008520"/>
    </source>
</evidence>
<evidence type="ECO:0000256" key="4">
    <source>
        <dbReference type="SAM" id="SignalP"/>
    </source>
</evidence>
<comment type="caution">
    <text evidence="5">The sequence shown here is derived from an EMBL/GenBank/DDBJ whole genome shotgun (WGS) entry which is preliminary data.</text>
</comment>
<dbReference type="Gene3D" id="3.40.190.10">
    <property type="entry name" value="Periplasmic binding protein-like II"/>
    <property type="match status" value="1"/>
</dbReference>
<dbReference type="PANTHER" id="PTHR30061">
    <property type="entry name" value="MALTOSE-BINDING PERIPLASMIC PROTEIN"/>
    <property type="match status" value="1"/>
</dbReference>
<keyword evidence="6" id="KW-1185">Reference proteome</keyword>
<dbReference type="GO" id="GO:1901982">
    <property type="term" value="F:maltose binding"/>
    <property type="evidence" value="ECO:0007669"/>
    <property type="project" value="TreeGrafter"/>
</dbReference>
<dbReference type="GO" id="GO:0055052">
    <property type="term" value="C:ATP-binding cassette (ABC) transporter complex, substrate-binding subunit-containing"/>
    <property type="evidence" value="ECO:0007669"/>
    <property type="project" value="TreeGrafter"/>
</dbReference>
<dbReference type="EMBL" id="JACHLZ010000001">
    <property type="protein sequence ID" value="MBB5831663.1"/>
    <property type="molecule type" value="Genomic_DNA"/>
</dbReference>
<keyword evidence="2" id="KW-0813">Transport</keyword>
<evidence type="ECO:0000313" key="5">
    <source>
        <dbReference type="EMBL" id="MBB5831663.1"/>
    </source>
</evidence>
<dbReference type="PROSITE" id="PS51318">
    <property type="entry name" value="TAT"/>
    <property type="match status" value="1"/>
</dbReference>
<evidence type="ECO:0000256" key="2">
    <source>
        <dbReference type="ARBA" id="ARBA00022448"/>
    </source>
</evidence>
<dbReference type="GO" id="GO:0042956">
    <property type="term" value="P:maltodextrin transmembrane transport"/>
    <property type="evidence" value="ECO:0007669"/>
    <property type="project" value="TreeGrafter"/>
</dbReference>
<dbReference type="InterPro" id="IPR006059">
    <property type="entry name" value="SBP"/>
</dbReference>
<sequence>MIASQNRLTRRTLLGAALAAGVGSAAVGCARAGTTSSSDSDGGRTKITMWTHSAGNEGELAVYKQLIADFNASQEQYEVVQESFPQESYNDAITAAATAGDLPVLLDMDGPVMPNWAWAGYIQPLGLDAKITDSLLTTAVGTWKDEIYSAGYWDAALAIFARRSVLEKNGIRIPTLDEPWPIDEFTSALETLKGAGYDTPLDIGAEDTGEWWPYAYSPMLQSAGGDLLDRDTLLSADGLLNGPEAVTFFTWFQEAFAKGYCSNSGTIGNQEFADDKAALAYTGSWNAKAALDTVGEDLLILPPPDFGTGAKIGGGSWQWGISSAATGAQLEGARAYLEFSFQDKYLVAFSDSQIVIPATDSARQASTYFGADGALVPFAELSASAAVLRPATPAYATISTTFETAAKDIMSGADIQSTLDTAVADIDANISSNDGYGASS</sequence>
<evidence type="ECO:0000313" key="6">
    <source>
        <dbReference type="Proteomes" id="UP000588158"/>
    </source>
</evidence>
<accession>A0A841ACJ2</accession>
<dbReference type="PROSITE" id="PS51257">
    <property type="entry name" value="PROKAR_LIPOPROTEIN"/>
    <property type="match status" value="1"/>
</dbReference>
<organism evidence="5 6">
    <name type="scientific">Brachybacterium aquaticum</name>
    <dbReference type="NCBI Taxonomy" id="1432564"/>
    <lineage>
        <taxon>Bacteria</taxon>
        <taxon>Bacillati</taxon>
        <taxon>Actinomycetota</taxon>
        <taxon>Actinomycetes</taxon>
        <taxon>Micrococcales</taxon>
        <taxon>Dermabacteraceae</taxon>
        <taxon>Brachybacterium</taxon>
    </lineage>
</organism>
<dbReference type="AlphaFoldDB" id="A0A841ACJ2"/>
<dbReference type="SUPFAM" id="SSF53850">
    <property type="entry name" value="Periplasmic binding protein-like II"/>
    <property type="match status" value="1"/>
</dbReference>
<evidence type="ECO:0000256" key="3">
    <source>
        <dbReference type="ARBA" id="ARBA00022729"/>
    </source>
</evidence>
<dbReference type="RefSeq" id="WP_184325089.1">
    <property type="nucleotide sequence ID" value="NZ_JACHLZ010000001.1"/>
</dbReference>
<comment type="similarity">
    <text evidence="1">Belongs to the bacterial solute-binding protein 1 family.</text>
</comment>
<dbReference type="InterPro" id="IPR006311">
    <property type="entry name" value="TAT_signal"/>
</dbReference>
<feature type="chain" id="PRO_5039049503" evidence="4">
    <location>
        <begin position="26"/>
        <end position="440"/>
    </location>
</feature>